<evidence type="ECO:0000256" key="8">
    <source>
        <dbReference type="ARBA" id="ARBA00023136"/>
    </source>
</evidence>
<evidence type="ECO:0000313" key="17">
    <source>
        <dbReference type="EMBL" id="PHI30533.1"/>
    </source>
</evidence>
<evidence type="ECO:0000259" key="15">
    <source>
        <dbReference type="Pfam" id="PF00593"/>
    </source>
</evidence>
<reference evidence="18 20" key="3">
    <citation type="submission" date="2019-03" db="EMBL/GenBank/DDBJ databases">
        <authorList>
            <consortium name="Pathogen Informatics"/>
        </authorList>
    </citation>
    <scope>NUCLEOTIDE SEQUENCE [LARGE SCALE GENOMIC DNA]</scope>
    <source>
        <strain evidence="18 20">NCTC12282</strain>
    </source>
</reference>
<dbReference type="Gene3D" id="2.170.130.10">
    <property type="entry name" value="TonB-dependent receptor, plug domain"/>
    <property type="match status" value="1"/>
</dbReference>
<comment type="subcellular location">
    <subcellularLocation>
        <location evidence="1 10">Cell outer membrane</location>
        <topology evidence="1 10">Multi-pass membrane protein</topology>
    </subcellularLocation>
</comment>
<organism evidence="17 19">
    <name type="scientific">Budvicia aquatica</name>
    <dbReference type="NCBI Taxonomy" id="82979"/>
    <lineage>
        <taxon>Bacteria</taxon>
        <taxon>Pseudomonadati</taxon>
        <taxon>Pseudomonadota</taxon>
        <taxon>Gammaproteobacteria</taxon>
        <taxon>Enterobacterales</taxon>
        <taxon>Budviciaceae</taxon>
        <taxon>Budvicia</taxon>
    </lineage>
</organism>
<dbReference type="AlphaFoldDB" id="A0A2C6DPB0"/>
<dbReference type="STRING" id="1111728.GCA_000427805_00086"/>
<evidence type="ECO:0000256" key="11">
    <source>
        <dbReference type="PROSITE-ProRule" id="PRU10143"/>
    </source>
</evidence>
<dbReference type="InterPro" id="IPR010916">
    <property type="entry name" value="TonB_box_CS"/>
</dbReference>
<evidence type="ECO:0000256" key="6">
    <source>
        <dbReference type="ARBA" id="ARBA00023065"/>
    </source>
</evidence>
<dbReference type="InterPro" id="IPR010917">
    <property type="entry name" value="TonB_rcpt_CS"/>
</dbReference>
<dbReference type="PROSITE" id="PS01156">
    <property type="entry name" value="TONB_DEPENDENT_REC_2"/>
    <property type="match status" value="1"/>
</dbReference>
<dbReference type="Proteomes" id="UP000224974">
    <property type="component" value="Unassembled WGS sequence"/>
</dbReference>
<dbReference type="OrthoDB" id="9764669at2"/>
<evidence type="ECO:0000259" key="16">
    <source>
        <dbReference type="Pfam" id="PF07715"/>
    </source>
</evidence>
<evidence type="ECO:0000256" key="4">
    <source>
        <dbReference type="ARBA" id="ARBA00022692"/>
    </source>
</evidence>
<feature type="short sequence motif" description="TonB box" evidence="11">
    <location>
        <begin position="32"/>
        <end position="38"/>
    </location>
</feature>
<evidence type="ECO:0000256" key="13">
    <source>
        <dbReference type="RuleBase" id="RU003357"/>
    </source>
</evidence>
<dbReference type="SUPFAM" id="SSF56935">
    <property type="entry name" value="Porins"/>
    <property type="match status" value="1"/>
</dbReference>
<evidence type="ECO:0000256" key="10">
    <source>
        <dbReference type="PROSITE-ProRule" id="PRU01360"/>
    </source>
</evidence>
<keyword evidence="4 10" id="KW-0812">Transmembrane</keyword>
<dbReference type="CDD" id="cd01347">
    <property type="entry name" value="ligand_gated_channel"/>
    <property type="match status" value="1"/>
</dbReference>
<dbReference type="Pfam" id="PF07715">
    <property type="entry name" value="Plug"/>
    <property type="match status" value="1"/>
</dbReference>
<keyword evidence="7 11" id="KW-0798">TonB box</keyword>
<keyword evidence="19" id="KW-1185">Reference proteome</keyword>
<protein>
    <submittedName>
        <fullName evidence="18">Colicin I receptor</fullName>
    </submittedName>
    <submittedName>
        <fullName evidence="17">TonB-dependent receptor</fullName>
    </submittedName>
</protein>
<comment type="similarity">
    <text evidence="10 13">Belongs to the TonB-dependent receptor family.</text>
</comment>
<evidence type="ECO:0000313" key="19">
    <source>
        <dbReference type="Proteomes" id="UP000224974"/>
    </source>
</evidence>
<evidence type="ECO:0000256" key="5">
    <source>
        <dbReference type="ARBA" id="ARBA00022729"/>
    </source>
</evidence>
<dbReference type="GO" id="GO:0044718">
    <property type="term" value="P:siderophore transmembrane transport"/>
    <property type="evidence" value="ECO:0007669"/>
    <property type="project" value="TreeGrafter"/>
</dbReference>
<dbReference type="Pfam" id="PF00593">
    <property type="entry name" value="TonB_dep_Rec_b-barrel"/>
    <property type="match status" value="1"/>
</dbReference>
<keyword evidence="5 14" id="KW-0732">Signal</keyword>
<proteinExistence type="inferred from homology"/>
<evidence type="ECO:0000256" key="2">
    <source>
        <dbReference type="ARBA" id="ARBA00022448"/>
    </source>
</evidence>
<evidence type="ECO:0000256" key="14">
    <source>
        <dbReference type="SAM" id="SignalP"/>
    </source>
</evidence>
<keyword evidence="2 10" id="KW-0813">Transport</keyword>
<evidence type="ECO:0000313" key="18">
    <source>
        <dbReference type="EMBL" id="VFS49862.1"/>
    </source>
</evidence>
<keyword evidence="8 10" id="KW-0472">Membrane</keyword>
<feature type="signal peptide" evidence="14">
    <location>
        <begin position="1"/>
        <end position="23"/>
    </location>
</feature>
<reference evidence="17" key="1">
    <citation type="submission" date="2017-09" db="EMBL/GenBank/DDBJ databases">
        <title>FDA dAtabase for Regulatory Grade micrObial Sequences (FDA-ARGOS): Supporting development and validation of Infectious Disease Dx tests.</title>
        <authorList>
            <person name="Minogue T."/>
            <person name="Wolcott M."/>
            <person name="Wasieloski L."/>
            <person name="Aguilar W."/>
            <person name="Moore D."/>
            <person name="Tallon L.J."/>
            <person name="Sadzewicz L."/>
            <person name="Ott S."/>
            <person name="Zhao X."/>
            <person name="Nagaraj S."/>
            <person name="Vavikolanu K."/>
            <person name="Aluvathingal J."/>
            <person name="Nadendla S."/>
            <person name="Sichtig H."/>
        </authorList>
    </citation>
    <scope>NUCLEOTIDE SEQUENCE</scope>
    <source>
        <strain evidence="17">FDAARGOS_387</strain>
    </source>
</reference>
<dbReference type="Gene3D" id="2.40.170.20">
    <property type="entry name" value="TonB-dependent receptor, beta-barrel domain"/>
    <property type="match status" value="1"/>
</dbReference>
<dbReference type="RefSeq" id="WP_029092742.1">
    <property type="nucleotide sequence ID" value="NZ_CAADJA010000002.1"/>
</dbReference>
<accession>A0A2C6DPB0</accession>
<evidence type="ECO:0000256" key="9">
    <source>
        <dbReference type="ARBA" id="ARBA00023237"/>
    </source>
</evidence>
<dbReference type="InterPro" id="IPR039426">
    <property type="entry name" value="TonB-dep_rcpt-like"/>
</dbReference>
<dbReference type="PANTHER" id="PTHR30069">
    <property type="entry name" value="TONB-DEPENDENT OUTER MEMBRANE RECEPTOR"/>
    <property type="match status" value="1"/>
</dbReference>
<evidence type="ECO:0000313" key="20">
    <source>
        <dbReference type="Proteomes" id="UP000373449"/>
    </source>
</evidence>
<name>A0A2C6DPB0_9GAMM</name>
<feature type="domain" description="TonB-dependent receptor plug" evidence="16">
    <location>
        <begin position="44"/>
        <end position="154"/>
    </location>
</feature>
<evidence type="ECO:0000256" key="3">
    <source>
        <dbReference type="ARBA" id="ARBA00022452"/>
    </source>
</evidence>
<evidence type="ECO:0000256" key="7">
    <source>
        <dbReference type="ARBA" id="ARBA00023077"/>
    </source>
</evidence>
<keyword evidence="9 10" id="KW-0998">Cell outer membrane</keyword>
<evidence type="ECO:0000256" key="12">
    <source>
        <dbReference type="PROSITE-ProRule" id="PRU10144"/>
    </source>
</evidence>
<dbReference type="Proteomes" id="UP000373449">
    <property type="component" value="Unassembled WGS sequence"/>
</dbReference>
<dbReference type="InterPro" id="IPR000531">
    <property type="entry name" value="Beta-barrel_TonB"/>
</dbReference>
<sequence>MKTRQLNCLYLAILSAISLPAFADSTNTSDETMVVTASGFLQSLRNAPASISVVTREELEKRPIHNLADAVKDIEGVSITGSGTNTQDISIRGLPGDYTLILVDGKRQNSRESRPNGSGGFEAGFVPPVEAIDRIEVIRGPMSSLYGSDAMGGVINVITRKVTPKWHGAVSMDGTIQENSDSGNIYNGNFYLSGPLIEKTVGFQVYGYGNFRPEDEIIGGYNKNDNKSITTKLTITPTESQEIILESGRTVQKRESTPGKSIDAYTIRGSLKQPNPKTDINNERNHWAITHNGQWGFGFSDVSLYQEKTKRNTQTYKLDSASGAWNGGYEARKPEITNTVVDAKLTLPLTNNMLTIGGQYQYSELEDSSATGKTTTEQAKISAYQQSVFIENELSLTDDLSLTGGIRLDDHETYGEYWNPRGYLVYHLTDEITLRGGVAKAFRAPTLREISPSYGTSTQGGAGIMYGNADLKPETSLNQEIGIAYDHESGFNAALTLFNTDFKNKLTSYSTGTKDPITGLNLYTYDNVGEANIKGIEAATTIPVAEAWKLNLNYTYLESKRESDDEFFSTGESLKGQPLAQTPKHSANAKLTWSVNEDLEAYTRVTYTGEQVWAAQRNSYTGPRYRSAFTTADVGGSYQINKNTQLNLAVLNITDETNDAIDVNGGNWMIEDGRRYWAGINVKF</sequence>
<keyword evidence="17" id="KW-0675">Receptor</keyword>
<feature type="chain" id="PRO_5036036640" evidence="14">
    <location>
        <begin position="24"/>
        <end position="684"/>
    </location>
</feature>
<evidence type="ECO:0000256" key="1">
    <source>
        <dbReference type="ARBA" id="ARBA00004571"/>
    </source>
</evidence>
<dbReference type="InterPro" id="IPR037066">
    <property type="entry name" value="Plug_dom_sf"/>
</dbReference>
<dbReference type="InterPro" id="IPR036942">
    <property type="entry name" value="Beta-barrel_TonB_sf"/>
</dbReference>
<dbReference type="InterPro" id="IPR012910">
    <property type="entry name" value="Plug_dom"/>
</dbReference>
<dbReference type="GO" id="GO:0015344">
    <property type="term" value="F:siderophore uptake transmembrane transporter activity"/>
    <property type="evidence" value="ECO:0007669"/>
    <property type="project" value="TreeGrafter"/>
</dbReference>
<gene>
    <name evidence="18" type="primary">cirA_2</name>
    <name evidence="17" type="ORF">CRN84_14895</name>
    <name evidence="18" type="ORF">NCTC12282_04216</name>
</gene>
<dbReference type="PROSITE" id="PS52016">
    <property type="entry name" value="TONB_DEPENDENT_REC_3"/>
    <property type="match status" value="1"/>
</dbReference>
<keyword evidence="3 10" id="KW-1134">Transmembrane beta strand</keyword>
<dbReference type="PROSITE" id="PS00430">
    <property type="entry name" value="TONB_DEPENDENT_REC_1"/>
    <property type="match status" value="1"/>
</dbReference>
<feature type="domain" description="TonB-dependent receptor-like beta-barrel" evidence="15">
    <location>
        <begin position="272"/>
        <end position="653"/>
    </location>
</feature>
<dbReference type="EMBL" id="PDDX01000001">
    <property type="protein sequence ID" value="PHI30533.1"/>
    <property type="molecule type" value="Genomic_DNA"/>
</dbReference>
<reference evidence="19" key="2">
    <citation type="submission" date="2017-09" db="EMBL/GenBank/DDBJ databases">
        <title>FDA dAtabase for Regulatory Grade micrObial Sequences (FDA-ARGOS): Supporting development and validation of Infectious Disease Dx tests.</title>
        <authorList>
            <person name="Minogue T."/>
            <person name="Wolcott M."/>
            <person name="Wasieloski L."/>
            <person name="Aguilar W."/>
            <person name="Moore D."/>
            <person name="Tallon L."/>
            <person name="Sadzewicz L."/>
            <person name="Ott S."/>
            <person name="Zhao X."/>
            <person name="Nagaraj S."/>
            <person name="Vavikolanu K."/>
            <person name="Aluvathingal J."/>
            <person name="Nadendla S."/>
            <person name="Sichtig H."/>
        </authorList>
    </citation>
    <scope>NUCLEOTIDE SEQUENCE [LARGE SCALE GENOMIC DNA]</scope>
    <source>
        <strain evidence="19">FDAARGOS_387</strain>
    </source>
</reference>
<feature type="short sequence motif" description="TonB C-terminal box" evidence="12">
    <location>
        <begin position="667"/>
        <end position="684"/>
    </location>
</feature>
<dbReference type="PANTHER" id="PTHR30069:SF53">
    <property type="entry name" value="COLICIN I RECEPTOR-RELATED"/>
    <property type="match status" value="1"/>
</dbReference>
<keyword evidence="6" id="KW-0406">Ion transport</keyword>
<dbReference type="GO" id="GO:0009279">
    <property type="term" value="C:cell outer membrane"/>
    <property type="evidence" value="ECO:0007669"/>
    <property type="project" value="UniProtKB-SubCell"/>
</dbReference>
<dbReference type="EMBL" id="CAADJA010000002">
    <property type="protein sequence ID" value="VFS49862.1"/>
    <property type="molecule type" value="Genomic_DNA"/>
</dbReference>